<name>A0A3D8SMQ9_9HELO</name>
<feature type="compositionally biased region" description="Basic and acidic residues" evidence="1">
    <location>
        <begin position="180"/>
        <end position="189"/>
    </location>
</feature>
<feature type="domain" description="Something about silencing protein 4" evidence="2">
    <location>
        <begin position="322"/>
        <end position="416"/>
    </location>
</feature>
<dbReference type="GO" id="GO:0033255">
    <property type="term" value="C:SAS acetyltransferase complex"/>
    <property type="evidence" value="ECO:0007669"/>
    <property type="project" value="InterPro"/>
</dbReference>
<dbReference type="Proteomes" id="UP000256328">
    <property type="component" value="Unassembled WGS sequence"/>
</dbReference>
<feature type="compositionally biased region" description="Low complexity" evidence="1">
    <location>
        <begin position="1"/>
        <end position="10"/>
    </location>
</feature>
<dbReference type="PANTHER" id="PTHR38422">
    <property type="entry name" value="SOMETHING ABOUT SILENCING PROTEIN 4"/>
    <property type="match status" value="1"/>
</dbReference>
<dbReference type="Pfam" id="PF15460">
    <property type="entry name" value="SAS4"/>
    <property type="match status" value="1"/>
</dbReference>
<dbReference type="EMBL" id="PDLN01000004">
    <property type="protein sequence ID" value="RDW87597.1"/>
    <property type="molecule type" value="Genomic_DNA"/>
</dbReference>
<organism evidence="3 4">
    <name type="scientific">Coleophoma crateriformis</name>
    <dbReference type="NCBI Taxonomy" id="565419"/>
    <lineage>
        <taxon>Eukaryota</taxon>
        <taxon>Fungi</taxon>
        <taxon>Dikarya</taxon>
        <taxon>Ascomycota</taxon>
        <taxon>Pezizomycotina</taxon>
        <taxon>Leotiomycetes</taxon>
        <taxon>Helotiales</taxon>
        <taxon>Dermateaceae</taxon>
        <taxon>Coleophoma</taxon>
    </lineage>
</organism>
<comment type="caution">
    <text evidence="3">The sequence shown here is derived from an EMBL/GenBank/DDBJ whole genome shotgun (WGS) entry which is preliminary data.</text>
</comment>
<feature type="compositionally biased region" description="Polar residues" evidence="1">
    <location>
        <begin position="160"/>
        <end position="179"/>
    </location>
</feature>
<gene>
    <name evidence="3" type="ORF">BP5796_03291</name>
</gene>
<dbReference type="InterPro" id="IPR038988">
    <property type="entry name" value="Sas4"/>
</dbReference>
<protein>
    <recommendedName>
        <fullName evidence="2">Something about silencing protein 4 domain-containing protein</fullName>
    </recommendedName>
</protein>
<reference evidence="3 4" key="1">
    <citation type="journal article" date="2018" name="IMA Fungus">
        <title>IMA Genome-F 9: Draft genome sequence of Annulohypoxylon stygium, Aspergillus mulundensis, Berkeleyomyces basicola (syn. Thielaviopsis basicola), Ceratocystis smalleyi, two Cercospora beticola strains, Coleophoma cylindrospora, Fusarium fracticaudum, Phialophora cf. hyalina, and Morchella septimelata.</title>
        <authorList>
            <person name="Wingfield B.D."/>
            <person name="Bills G.F."/>
            <person name="Dong Y."/>
            <person name="Huang W."/>
            <person name="Nel W.J."/>
            <person name="Swalarsk-Parry B.S."/>
            <person name="Vaghefi N."/>
            <person name="Wilken P.M."/>
            <person name="An Z."/>
            <person name="de Beer Z.W."/>
            <person name="De Vos L."/>
            <person name="Chen L."/>
            <person name="Duong T.A."/>
            <person name="Gao Y."/>
            <person name="Hammerbacher A."/>
            <person name="Kikkert J.R."/>
            <person name="Li Y."/>
            <person name="Li H."/>
            <person name="Li K."/>
            <person name="Li Q."/>
            <person name="Liu X."/>
            <person name="Ma X."/>
            <person name="Naidoo K."/>
            <person name="Pethybridge S.J."/>
            <person name="Sun J."/>
            <person name="Steenkamp E.T."/>
            <person name="van der Nest M.A."/>
            <person name="van Wyk S."/>
            <person name="Wingfield M.J."/>
            <person name="Xiong C."/>
            <person name="Yue Q."/>
            <person name="Zhang X."/>
        </authorList>
    </citation>
    <scope>NUCLEOTIDE SEQUENCE [LARGE SCALE GENOMIC DNA]</scope>
    <source>
        <strain evidence="3 4">BP5796</strain>
    </source>
</reference>
<dbReference type="PANTHER" id="PTHR38422:SF1">
    <property type="entry name" value="SOMETHING ABOUT SILENCING PROTEIN 4"/>
    <property type="match status" value="1"/>
</dbReference>
<feature type="region of interest" description="Disordered" evidence="1">
    <location>
        <begin position="1"/>
        <end position="39"/>
    </location>
</feature>
<proteinExistence type="predicted"/>
<keyword evidence="4" id="KW-1185">Reference proteome</keyword>
<sequence>MASRTTRSSAGVGGGRASRRLSSTVNRHSKRSKGLVVTTKNSQNILLSPTPPAMTHHVTSTTTATDNNTLLAKQAANTSRKKRHHDDGVIIAPAPDPPIKRARYAVEIESKPIVLHASAPPTFAANPKTKARSVNINSNATNDLLPSQQAPLERLAPQLTKATPPSTIQPRDLRPTQTNHHAEDSEKSTIHHQKVANGIKHELDRLQPSEAITKDEKRKLRSQEGTRFKSELSLYFPEYDEVIGNDPKEDHILNLDTPIIIIDSAKAVMKTPIISPTPSGNTQKSEYPLKRYANSLFTTLNEAQRVDFSFLDSHCKDTDKNPLPNSFFENVHKKPERHEKVIRNTDKGRAQHEKDQVIRLLEGLQGHDWLKLMGVSGITDSRKKDFEPARDHFIKGCLAIIEKFKIWREEEKRRRMEKEQAATAGAEAEDDENDEDSGSVSDGDPPDYSDVDASAARQLHEEAIARSAPMAPAKRSKPKASEPSLPVYVEEKEFTSFFSKPYLREAALHKHRRSGRSVSAWGQPVPEIAEECFDLPEEYRDEETLKVHARKKRRDRRISKE</sequence>
<feature type="region of interest" description="Disordered" evidence="1">
    <location>
        <begin position="463"/>
        <end position="485"/>
    </location>
</feature>
<evidence type="ECO:0000259" key="2">
    <source>
        <dbReference type="Pfam" id="PF15460"/>
    </source>
</evidence>
<dbReference type="OrthoDB" id="1938992at2759"/>
<feature type="region of interest" description="Disordered" evidence="1">
    <location>
        <begin position="160"/>
        <end position="192"/>
    </location>
</feature>
<accession>A0A3D8SMQ9</accession>
<evidence type="ECO:0000313" key="4">
    <source>
        <dbReference type="Proteomes" id="UP000256328"/>
    </source>
</evidence>
<feature type="compositionally biased region" description="Acidic residues" evidence="1">
    <location>
        <begin position="427"/>
        <end position="437"/>
    </location>
</feature>
<feature type="region of interest" description="Disordered" evidence="1">
    <location>
        <begin position="75"/>
        <end position="94"/>
    </location>
</feature>
<evidence type="ECO:0000313" key="3">
    <source>
        <dbReference type="EMBL" id="RDW87597.1"/>
    </source>
</evidence>
<dbReference type="GO" id="GO:0004402">
    <property type="term" value="F:histone acetyltransferase activity"/>
    <property type="evidence" value="ECO:0007669"/>
    <property type="project" value="TreeGrafter"/>
</dbReference>
<evidence type="ECO:0000256" key="1">
    <source>
        <dbReference type="SAM" id="MobiDB-lite"/>
    </source>
</evidence>
<feature type="region of interest" description="Disordered" evidence="1">
    <location>
        <begin position="417"/>
        <end position="451"/>
    </location>
</feature>
<dbReference type="AlphaFoldDB" id="A0A3D8SMQ9"/>
<dbReference type="InterPro" id="IPR029184">
    <property type="entry name" value="Sas4_dom"/>
</dbReference>